<name>A0A645DJA7_9ZZZZ</name>
<evidence type="ECO:0000313" key="1">
    <source>
        <dbReference type="EMBL" id="MPM89335.1"/>
    </source>
</evidence>
<comment type="caution">
    <text evidence="1">The sequence shown here is derived from an EMBL/GenBank/DDBJ whole genome shotgun (WGS) entry which is preliminary data.</text>
</comment>
<dbReference type="EMBL" id="VSSQ01036777">
    <property type="protein sequence ID" value="MPM89335.1"/>
    <property type="molecule type" value="Genomic_DNA"/>
</dbReference>
<protein>
    <recommendedName>
        <fullName evidence="2">Nitroreductase domain-containing protein</fullName>
    </recommendedName>
</protein>
<dbReference type="GO" id="GO:0016491">
    <property type="term" value="F:oxidoreductase activity"/>
    <property type="evidence" value="ECO:0007669"/>
    <property type="project" value="InterPro"/>
</dbReference>
<dbReference type="AlphaFoldDB" id="A0A645DJA7"/>
<dbReference type="Gene3D" id="3.40.109.10">
    <property type="entry name" value="NADH Oxidase"/>
    <property type="match status" value="1"/>
</dbReference>
<reference evidence="1" key="1">
    <citation type="submission" date="2019-08" db="EMBL/GenBank/DDBJ databases">
        <authorList>
            <person name="Kucharzyk K."/>
            <person name="Murdoch R.W."/>
            <person name="Higgins S."/>
            <person name="Loffler F."/>
        </authorList>
    </citation>
    <scope>NUCLEOTIDE SEQUENCE</scope>
</reference>
<dbReference type="SUPFAM" id="SSF55469">
    <property type="entry name" value="FMN-dependent nitroreductase-like"/>
    <property type="match status" value="1"/>
</dbReference>
<dbReference type="InterPro" id="IPR000415">
    <property type="entry name" value="Nitroreductase-like"/>
</dbReference>
<gene>
    <name evidence="1" type="ORF">SDC9_136444</name>
</gene>
<sequence>MAHDNARFSLEYVELYATAMELGTCWAGLVELAAGSQYKPLLEVMQIPDGFTVAGAMMLGYPKYTFKRLADRNPLKIAWVE</sequence>
<proteinExistence type="predicted"/>
<evidence type="ECO:0008006" key="2">
    <source>
        <dbReference type="Google" id="ProtNLM"/>
    </source>
</evidence>
<accession>A0A645DJA7</accession>
<organism evidence="1">
    <name type="scientific">bioreactor metagenome</name>
    <dbReference type="NCBI Taxonomy" id="1076179"/>
    <lineage>
        <taxon>unclassified sequences</taxon>
        <taxon>metagenomes</taxon>
        <taxon>ecological metagenomes</taxon>
    </lineage>
</organism>